<feature type="transmembrane region" description="Helical" evidence="5">
    <location>
        <begin position="499"/>
        <end position="518"/>
    </location>
</feature>
<keyword evidence="4" id="KW-0175">Coiled coil</keyword>
<feature type="repeat" description="WD" evidence="3">
    <location>
        <begin position="980"/>
        <end position="1012"/>
    </location>
</feature>
<dbReference type="SMART" id="SM00320">
    <property type="entry name" value="WD40"/>
    <property type="match status" value="4"/>
</dbReference>
<dbReference type="InterPro" id="IPR001680">
    <property type="entry name" value="WD40_rpt"/>
</dbReference>
<name>A0A1T4PN02_9BACT</name>
<keyword evidence="1 3" id="KW-0853">WD repeat</keyword>
<dbReference type="Gene3D" id="3.40.50.300">
    <property type="entry name" value="P-loop containing nucleotide triphosphate hydrolases"/>
    <property type="match status" value="1"/>
</dbReference>
<keyword evidence="5" id="KW-1133">Transmembrane helix</keyword>
<keyword evidence="8" id="KW-1185">Reference proteome</keyword>
<reference evidence="7 8" key="1">
    <citation type="submission" date="2017-02" db="EMBL/GenBank/DDBJ databases">
        <authorList>
            <person name="Peterson S.W."/>
        </authorList>
    </citation>
    <scope>NUCLEOTIDE SEQUENCE [LARGE SCALE GENOMIC DNA]</scope>
    <source>
        <strain evidence="7 8">DSM 22335</strain>
    </source>
</reference>
<dbReference type="Gene3D" id="2.130.10.10">
    <property type="entry name" value="YVTN repeat-like/Quinoprotein amine dehydrogenase"/>
    <property type="match status" value="2"/>
</dbReference>
<organism evidence="7 8">
    <name type="scientific">Sediminibacterium ginsengisoli</name>
    <dbReference type="NCBI Taxonomy" id="413434"/>
    <lineage>
        <taxon>Bacteria</taxon>
        <taxon>Pseudomonadati</taxon>
        <taxon>Bacteroidota</taxon>
        <taxon>Chitinophagia</taxon>
        <taxon>Chitinophagales</taxon>
        <taxon>Chitinophagaceae</taxon>
        <taxon>Sediminibacterium</taxon>
    </lineage>
</organism>
<dbReference type="Proteomes" id="UP000190888">
    <property type="component" value="Unassembled WGS sequence"/>
</dbReference>
<evidence type="ECO:0000256" key="2">
    <source>
        <dbReference type="ARBA" id="ARBA00022737"/>
    </source>
</evidence>
<evidence type="ECO:0000256" key="1">
    <source>
        <dbReference type="ARBA" id="ARBA00022574"/>
    </source>
</evidence>
<evidence type="ECO:0000313" key="7">
    <source>
        <dbReference type="EMBL" id="SJZ92731.1"/>
    </source>
</evidence>
<dbReference type="Pfam" id="PF00400">
    <property type="entry name" value="WD40"/>
    <property type="match status" value="2"/>
</dbReference>
<dbReference type="Pfam" id="PF20703">
    <property type="entry name" value="nSTAND1"/>
    <property type="match status" value="1"/>
</dbReference>
<dbReference type="PANTHER" id="PTHR22847:SF637">
    <property type="entry name" value="WD REPEAT DOMAIN 5B"/>
    <property type="match status" value="1"/>
</dbReference>
<evidence type="ECO:0000256" key="3">
    <source>
        <dbReference type="PROSITE-ProRule" id="PRU00221"/>
    </source>
</evidence>
<keyword evidence="5" id="KW-0812">Transmembrane</keyword>
<dbReference type="PROSITE" id="PS50082">
    <property type="entry name" value="WD_REPEATS_2"/>
    <property type="match status" value="1"/>
</dbReference>
<dbReference type="SUPFAM" id="SSF50978">
    <property type="entry name" value="WD40 repeat-like"/>
    <property type="match status" value="1"/>
</dbReference>
<dbReference type="PROSITE" id="PS50294">
    <property type="entry name" value="WD_REPEATS_REGION"/>
    <property type="match status" value="1"/>
</dbReference>
<dbReference type="OrthoDB" id="1090410at2"/>
<dbReference type="PANTHER" id="PTHR22847">
    <property type="entry name" value="WD40 REPEAT PROTEIN"/>
    <property type="match status" value="1"/>
</dbReference>
<dbReference type="STRING" id="413434.SAMN04488132_106101"/>
<evidence type="ECO:0000313" key="8">
    <source>
        <dbReference type="Proteomes" id="UP000190888"/>
    </source>
</evidence>
<dbReference type="InterPro" id="IPR015943">
    <property type="entry name" value="WD40/YVTN_repeat-like_dom_sf"/>
</dbReference>
<evidence type="ECO:0000256" key="4">
    <source>
        <dbReference type="SAM" id="Coils"/>
    </source>
</evidence>
<evidence type="ECO:0000259" key="6">
    <source>
        <dbReference type="Pfam" id="PF20703"/>
    </source>
</evidence>
<keyword evidence="5" id="KW-0472">Membrane</keyword>
<accession>A0A1T4PN02</accession>
<evidence type="ECO:0000256" key="5">
    <source>
        <dbReference type="SAM" id="Phobius"/>
    </source>
</evidence>
<dbReference type="InterPro" id="IPR049052">
    <property type="entry name" value="nSTAND1"/>
</dbReference>
<sequence length="1025" mass="114781">MFNDLVINNPFPGLRAFEEHEDVLFFGREKQVDELLKKLRTTRFLAVIGSSGSGKSSLIKSGLIPALHSGFMSGAGSQWRICSFRPGNDPIHNMAVGLSQPGVLYEQSEDHDTEITTAINESILRRSSTGLIGAYRQSGIDTRQNLLVLVDQFEELFRFSKYEKDAKDGKRDSVAFINLLLKATEQREVPIYVVFTMRSDFLGDCTEFRGLPEAINDGDYLVPRMTREERKEAIVAPISVAGANISPRLLNQLLNDVGDNPDQLPILQHALMRTWDTWKQKDQPDSPIDITDYEEIGGMQYALMQHAEEAYAELATERQRYICEVLFKALTDKGSDARGIRRPRKLGEICALAEAKLDEVVEVINVFRRGGRAFLMPPEKVTLTESSIIDISHESIMRVWERLMNWVDEENESAQVYFRLCEAAALYEAGRGGLWRDPELQVTWKWKEEQQPNLTWASRYNDQFEKAMLFLEHSKKQFELEMKHKEEMQKLRLRRARRVAITVSVVAVLALFLSIYAFQLKNIATRQTELAVKKTAEAEQSQKVAVEQRKIADASKEEALEGKLQAEQSKEVAVKQKEIADAAKIKAEQSRQEALIQKNLAEEQKRYAERQKIVAEANEKAAREQKTIAEQQTAKAVESEKVTAEEKRKSTRLKDLAESRNLAYESLLLLNEKKIDESRAKASEAYKLNLANNGPIQNSDIFNALQYNWENNIQFRNQFLLHKSPVRAIAGRPKSNIVFSADEEGALYVSAVDENGWQPVSVFQLKEPVRSLAASPDGNKLVALTSAGNGVLFNVSADNALSVAGRFHINGISRNILFNGTDAFIVVSSSGLTRYKTNPSLTEDGVFRISDLAAAATGKSGRIYLASGNTLNVFDKWESLGDKPAASYRLGGRIVSIATDNNEQYLAAGTYEGAVWLKDMRSNGTAVNLPLHLSSVNDLRFAQVSNGRLQLASGSADQSIKLIDVRSATGDKNTEDVITLKGHSKWIYGLTYLPGGEMIVSSSEDNKVIAWKPVMSDLYQSLNKK</sequence>
<dbReference type="SUPFAM" id="SSF52540">
    <property type="entry name" value="P-loop containing nucleoside triphosphate hydrolases"/>
    <property type="match status" value="1"/>
</dbReference>
<proteinExistence type="predicted"/>
<keyword evidence="2" id="KW-0677">Repeat</keyword>
<feature type="coiled-coil region" evidence="4">
    <location>
        <begin position="584"/>
        <end position="634"/>
    </location>
</feature>
<gene>
    <name evidence="7" type="ORF">SAMN04488132_106101</name>
</gene>
<dbReference type="EMBL" id="FUWH01000006">
    <property type="protein sequence ID" value="SJZ92731.1"/>
    <property type="molecule type" value="Genomic_DNA"/>
</dbReference>
<dbReference type="RefSeq" id="WP_078831679.1">
    <property type="nucleotide sequence ID" value="NZ_FUWH01000006.1"/>
</dbReference>
<dbReference type="InterPro" id="IPR027417">
    <property type="entry name" value="P-loop_NTPase"/>
</dbReference>
<feature type="domain" description="Novel STAND NTPase 1" evidence="6">
    <location>
        <begin position="10"/>
        <end position="429"/>
    </location>
</feature>
<dbReference type="InterPro" id="IPR036322">
    <property type="entry name" value="WD40_repeat_dom_sf"/>
</dbReference>
<dbReference type="AlphaFoldDB" id="A0A1T4PN02"/>
<protein>
    <submittedName>
        <fullName evidence="7">WD domain-containing protein, G-beta repeat-containing protein</fullName>
    </submittedName>
</protein>